<sequence length="157" mass="16932">MNTCLRLFSWTTLLCCAACSKADDSTAKPAATPKTVVSQSNEPLVKPAPKAGVITFGGGCFWCVEAVYQRIEGITKVTSGYMGGKVPNPTYKQICTGRTGHAEVVKVEFDPAKITLEKVLAVFWKAHDPTTLNRQGADIGTQYRSAIFFHTDADKAA</sequence>
<dbReference type="PANTHER" id="PTHR43774">
    <property type="entry name" value="PEPTIDE METHIONINE SULFOXIDE REDUCTASE"/>
    <property type="match status" value="1"/>
</dbReference>
<dbReference type="NCBIfam" id="TIGR00401">
    <property type="entry name" value="msrA"/>
    <property type="match status" value="1"/>
</dbReference>
<dbReference type="AlphaFoldDB" id="A0A382XRK1"/>
<dbReference type="InterPro" id="IPR036509">
    <property type="entry name" value="Met_Sox_Rdtase_MsrA_sf"/>
</dbReference>
<evidence type="ECO:0000259" key="3">
    <source>
        <dbReference type="Pfam" id="PF01625"/>
    </source>
</evidence>
<keyword evidence="2" id="KW-0560">Oxidoreductase</keyword>
<evidence type="ECO:0000256" key="1">
    <source>
        <dbReference type="ARBA" id="ARBA00012502"/>
    </source>
</evidence>
<feature type="non-terminal residue" evidence="4">
    <location>
        <position position="157"/>
    </location>
</feature>
<organism evidence="4">
    <name type="scientific">marine metagenome</name>
    <dbReference type="NCBI Taxonomy" id="408172"/>
    <lineage>
        <taxon>unclassified sequences</taxon>
        <taxon>metagenomes</taxon>
        <taxon>ecological metagenomes</taxon>
    </lineage>
</organism>
<dbReference type="Gene3D" id="3.30.1060.10">
    <property type="entry name" value="Peptide methionine sulphoxide reductase MsrA"/>
    <property type="match status" value="1"/>
</dbReference>
<accession>A0A382XRK1</accession>
<gene>
    <name evidence="4" type="ORF">METZ01_LOCUS426467</name>
</gene>
<reference evidence="4" key="1">
    <citation type="submission" date="2018-05" db="EMBL/GenBank/DDBJ databases">
        <authorList>
            <person name="Lanie J.A."/>
            <person name="Ng W.-L."/>
            <person name="Kazmierczak K.M."/>
            <person name="Andrzejewski T.M."/>
            <person name="Davidsen T.M."/>
            <person name="Wayne K.J."/>
            <person name="Tettelin H."/>
            <person name="Glass J.I."/>
            <person name="Rusch D."/>
            <person name="Podicherti R."/>
            <person name="Tsui H.-C.T."/>
            <person name="Winkler M.E."/>
        </authorList>
    </citation>
    <scope>NUCLEOTIDE SEQUENCE</scope>
</reference>
<feature type="domain" description="Peptide methionine sulphoxide reductase MsrA" evidence="3">
    <location>
        <begin position="54"/>
        <end position="156"/>
    </location>
</feature>
<dbReference type="SUPFAM" id="SSF55068">
    <property type="entry name" value="Peptide methionine sulfoxide reductase"/>
    <property type="match status" value="1"/>
</dbReference>
<dbReference type="Pfam" id="PF01625">
    <property type="entry name" value="PMSR"/>
    <property type="match status" value="1"/>
</dbReference>
<dbReference type="PANTHER" id="PTHR43774:SF1">
    <property type="entry name" value="PEPTIDE METHIONINE SULFOXIDE REDUCTASE MSRA 2"/>
    <property type="match status" value="1"/>
</dbReference>
<dbReference type="GO" id="GO:0008113">
    <property type="term" value="F:peptide-methionine (S)-S-oxide reductase activity"/>
    <property type="evidence" value="ECO:0007669"/>
    <property type="project" value="UniProtKB-EC"/>
</dbReference>
<dbReference type="EMBL" id="UINC01169864">
    <property type="protein sequence ID" value="SVD73613.1"/>
    <property type="molecule type" value="Genomic_DNA"/>
</dbReference>
<protein>
    <recommendedName>
        <fullName evidence="1">peptide-methionine (S)-S-oxide reductase</fullName>
        <ecNumber evidence="1">1.8.4.11</ecNumber>
    </recommendedName>
</protein>
<dbReference type="EC" id="1.8.4.11" evidence="1"/>
<proteinExistence type="predicted"/>
<evidence type="ECO:0000256" key="2">
    <source>
        <dbReference type="ARBA" id="ARBA00023002"/>
    </source>
</evidence>
<evidence type="ECO:0000313" key="4">
    <source>
        <dbReference type="EMBL" id="SVD73613.1"/>
    </source>
</evidence>
<name>A0A382XRK1_9ZZZZ</name>
<dbReference type="InterPro" id="IPR002569">
    <property type="entry name" value="Met_Sox_Rdtase_MsrA_dom"/>
</dbReference>